<proteinExistence type="predicted"/>
<comment type="caution">
    <text evidence="1">The sequence shown here is derived from an EMBL/GenBank/DDBJ whole genome shotgun (WGS) entry which is preliminary data.</text>
</comment>
<keyword evidence="2" id="KW-1185">Reference proteome</keyword>
<dbReference type="Proteomes" id="UP000193087">
    <property type="component" value="Unassembled WGS sequence"/>
</dbReference>
<sequence length="105" mass="11694">MREPAMLYEPIIEVRDVLESFLADDIVLADWQDTLSAASVRLFELGVAWSDPDVVELSRMTRQLAGEGLTGDLSLARLAANNVARLLENVRIPGVPRPEDDNWAF</sequence>
<name>A0A1X2BF88_9MYCO</name>
<evidence type="ECO:0000313" key="2">
    <source>
        <dbReference type="Proteomes" id="UP000193087"/>
    </source>
</evidence>
<gene>
    <name evidence="1" type="ORF">AWC22_04605</name>
</gene>
<dbReference type="EMBL" id="LQPQ01000229">
    <property type="protein sequence ID" value="ORW61909.1"/>
    <property type="molecule type" value="Genomic_DNA"/>
</dbReference>
<organism evidence="1 2">
    <name type="scientific">Mycobacterium riyadhense</name>
    <dbReference type="NCBI Taxonomy" id="486698"/>
    <lineage>
        <taxon>Bacteria</taxon>
        <taxon>Bacillati</taxon>
        <taxon>Actinomycetota</taxon>
        <taxon>Actinomycetes</taxon>
        <taxon>Mycobacteriales</taxon>
        <taxon>Mycobacteriaceae</taxon>
        <taxon>Mycobacterium</taxon>
    </lineage>
</organism>
<dbReference type="AlphaFoldDB" id="A0A1X2BF88"/>
<dbReference type="RefSeq" id="WP_085252967.1">
    <property type="nucleotide sequence ID" value="NZ_CAJMWJ010000001.1"/>
</dbReference>
<accession>A0A1X2BF88</accession>
<dbReference type="OrthoDB" id="4735791at2"/>
<evidence type="ECO:0000313" key="1">
    <source>
        <dbReference type="EMBL" id="ORW61909.1"/>
    </source>
</evidence>
<reference evidence="1 2" key="1">
    <citation type="submission" date="2016-01" db="EMBL/GenBank/DDBJ databases">
        <title>The new phylogeny of the genus Mycobacterium.</title>
        <authorList>
            <person name="Tarcisio F."/>
            <person name="Conor M."/>
            <person name="Antonella G."/>
            <person name="Elisabetta G."/>
            <person name="Giulia F.S."/>
            <person name="Sara T."/>
            <person name="Anna F."/>
            <person name="Clotilde B."/>
            <person name="Roberto B."/>
            <person name="Veronica D.S."/>
            <person name="Fabio R."/>
            <person name="Monica P."/>
            <person name="Olivier J."/>
            <person name="Enrico T."/>
            <person name="Nicola S."/>
        </authorList>
    </citation>
    <scope>NUCLEOTIDE SEQUENCE [LARGE SCALE GENOMIC DNA]</scope>
    <source>
        <strain evidence="1 2">DSM 45176</strain>
    </source>
</reference>
<protein>
    <submittedName>
        <fullName evidence="1">Uncharacterized protein</fullName>
    </submittedName>
</protein>
<dbReference type="GeneID" id="93497588"/>